<evidence type="ECO:0000256" key="5">
    <source>
        <dbReference type="ARBA" id="ARBA00022553"/>
    </source>
</evidence>
<dbReference type="Gene3D" id="1.10.287.130">
    <property type="match status" value="1"/>
</dbReference>
<dbReference type="RefSeq" id="WP_185721191.1">
    <property type="nucleotide sequence ID" value="NZ_BAAAWI010000001.1"/>
</dbReference>
<dbReference type="AlphaFoldDB" id="A0A7G7MNL0"/>
<dbReference type="SUPFAM" id="SSF47384">
    <property type="entry name" value="Homodimeric domain of signal transducing histidine kinase"/>
    <property type="match status" value="1"/>
</dbReference>
<dbReference type="EC" id="2.7.13.3" evidence="3"/>
<organism evidence="17 18">
    <name type="scientific">Pseudonocardia petroleophila</name>
    <dbReference type="NCBI Taxonomy" id="37331"/>
    <lineage>
        <taxon>Bacteria</taxon>
        <taxon>Bacillati</taxon>
        <taxon>Actinomycetota</taxon>
        <taxon>Actinomycetes</taxon>
        <taxon>Pseudonocardiales</taxon>
        <taxon>Pseudonocardiaceae</taxon>
        <taxon>Pseudonocardia</taxon>
    </lineage>
</organism>
<evidence type="ECO:0000256" key="2">
    <source>
        <dbReference type="ARBA" id="ARBA00004651"/>
    </source>
</evidence>
<keyword evidence="5" id="KW-0597">Phosphoprotein</keyword>
<keyword evidence="12" id="KW-0902">Two-component regulatory system</keyword>
<dbReference type="Proteomes" id="UP000515728">
    <property type="component" value="Chromosome"/>
</dbReference>
<keyword evidence="7 14" id="KW-0812">Transmembrane</keyword>
<dbReference type="PANTHER" id="PTHR44936:SF9">
    <property type="entry name" value="SENSOR PROTEIN CREC"/>
    <property type="match status" value="1"/>
</dbReference>
<accession>A0A7G7MNL0</accession>
<dbReference type="Gene3D" id="3.30.565.10">
    <property type="entry name" value="Histidine kinase-like ATPase, C-terminal domain"/>
    <property type="match status" value="1"/>
</dbReference>
<feature type="domain" description="HAMP" evidence="16">
    <location>
        <begin position="167"/>
        <end position="219"/>
    </location>
</feature>
<evidence type="ECO:0000256" key="11">
    <source>
        <dbReference type="ARBA" id="ARBA00022989"/>
    </source>
</evidence>
<comment type="catalytic activity">
    <reaction evidence="1">
        <text>ATP + protein L-histidine = ADP + protein N-phospho-L-histidine.</text>
        <dbReference type="EC" id="2.7.13.3"/>
    </reaction>
</comment>
<evidence type="ECO:0000313" key="18">
    <source>
        <dbReference type="Proteomes" id="UP000515728"/>
    </source>
</evidence>
<evidence type="ECO:0000313" key="17">
    <source>
        <dbReference type="EMBL" id="QNG54371.1"/>
    </source>
</evidence>
<dbReference type="InterPro" id="IPR003661">
    <property type="entry name" value="HisK_dim/P_dom"/>
</dbReference>
<evidence type="ECO:0000256" key="7">
    <source>
        <dbReference type="ARBA" id="ARBA00022692"/>
    </source>
</evidence>
<evidence type="ECO:0000256" key="1">
    <source>
        <dbReference type="ARBA" id="ARBA00000085"/>
    </source>
</evidence>
<proteinExistence type="predicted"/>
<gene>
    <name evidence="17" type="ORF">H6H00_11035</name>
</gene>
<dbReference type="KEGG" id="ppel:H6H00_11035"/>
<dbReference type="SMART" id="SM00304">
    <property type="entry name" value="HAMP"/>
    <property type="match status" value="1"/>
</dbReference>
<evidence type="ECO:0000259" key="16">
    <source>
        <dbReference type="PROSITE" id="PS50885"/>
    </source>
</evidence>
<sequence length="432" mass="43600">MRRRVLVLVAATTSLVLIAFLVPLALLLRTVAADRAVQAATSEVQTLSSLVATSDRAGLALTVQLLDATSAADVTVFLADGTVVGTAAARSPLVELAARGRSATGIVPGGREIVFAVRDPAGAAAVIRTFVPDAALTAGVTRAWLLLAALGVGLLAISLLVADRLARSLVRTTAELASVSHRLADGDLAARAATDGPAELAVVAGALNGLAGRIDGLLREEREAVADLAHRVRTPLTALRLDAEALAEPADAARIGDGVDGVQRAVTLAIEQARRRTPGPGAAAGCDAAAAVRERVAFWAVLAEDTDRPTYVDIAPGPLTVAVARADLEAAVDALLGNVFAHTPDGTAFAVHLARGADGAGAVLTVSDDGPGPAPGSDPLRRGTSGAGSTGLGLDIARRVGERSRGGLDLHPGPRGGLAVVLRMGAPDEGSR</sequence>
<protein>
    <recommendedName>
        <fullName evidence="3">histidine kinase</fullName>
        <ecNumber evidence="3">2.7.13.3</ecNumber>
    </recommendedName>
</protein>
<dbReference type="InterPro" id="IPR036890">
    <property type="entry name" value="HATPase_C_sf"/>
</dbReference>
<reference evidence="17 18" key="1">
    <citation type="submission" date="2020-08" db="EMBL/GenBank/DDBJ databases">
        <authorList>
            <person name="Mo P."/>
        </authorList>
    </citation>
    <scope>NUCLEOTIDE SEQUENCE [LARGE SCALE GENOMIC DNA]</scope>
    <source>
        <strain evidence="17 18">CGMCC 4.1532</strain>
    </source>
</reference>
<evidence type="ECO:0000256" key="14">
    <source>
        <dbReference type="SAM" id="Phobius"/>
    </source>
</evidence>
<keyword evidence="6" id="KW-0808">Transferase</keyword>
<keyword evidence="4" id="KW-1003">Cell membrane</keyword>
<dbReference type="InterPro" id="IPR050980">
    <property type="entry name" value="2C_sensor_his_kinase"/>
</dbReference>
<keyword evidence="14" id="KW-0472">Membrane</keyword>
<dbReference type="PROSITE" id="PS50109">
    <property type="entry name" value="HIS_KIN"/>
    <property type="match status" value="1"/>
</dbReference>
<dbReference type="Pfam" id="PF02518">
    <property type="entry name" value="HATPase_c"/>
    <property type="match status" value="1"/>
</dbReference>
<keyword evidence="8" id="KW-0547">Nucleotide-binding</keyword>
<dbReference type="CDD" id="cd00082">
    <property type="entry name" value="HisKA"/>
    <property type="match status" value="1"/>
</dbReference>
<evidence type="ECO:0000256" key="13">
    <source>
        <dbReference type="SAM" id="MobiDB-lite"/>
    </source>
</evidence>
<feature type="domain" description="Histidine kinase" evidence="15">
    <location>
        <begin position="227"/>
        <end position="428"/>
    </location>
</feature>
<evidence type="ECO:0000259" key="15">
    <source>
        <dbReference type="PROSITE" id="PS50109"/>
    </source>
</evidence>
<keyword evidence="9 17" id="KW-0418">Kinase</keyword>
<feature type="compositionally biased region" description="Low complexity" evidence="13">
    <location>
        <begin position="367"/>
        <end position="384"/>
    </location>
</feature>
<dbReference type="EMBL" id="CP060131">
    <property type="protein sequence ID" value="QNG54371.1"/>
    <property type="molecule type" value="Genomic_DNA"/>
</dbReference>
<evidence type="ECO:0000256" key="3">
    <source>
        <dbReference type="ARBA" id="ARBA00012438"/>
    </source>
</evidence>
<dbReference type="GO" id="GO:0000155">
    <property type="term" value="F:phosphorelay sensor kinase activity"/>
    <property type="evidence" value="ECO:0007669"/>
    <property type="project" value="InterPro"/>
</dbReference>
<dbReference type="PANTHER" id="PTHR44936">
    <property type="entry name" value="SENSOR PROTEIN CREC"/>
    <property type="match status" value="1"/>
</dbReference>
<dbReference type="GO" id="GO:0005886">
    <property type="term" value="C:plasma membrane"/>
    <property type="evidence" value="ECO:0007669"/>
    <property type="project" value="UniProtKB-SubCell"/>
</dbReference>
<keyword evidence="10" id="KW-0067">ATP-binding</keyword>
<dbReference type="InterPro" id="IPR005467">
    <property type="entry name" value="His_kinase_dom"/>
</dbReference>
<dbReference type="CDD" id="cd06225">
    <property type="entry name" value="HAMP"/>
    <property type="match status" value="1"/>
</dbReference>
<dbReference type="PROSITE" id="PS50885">
    <property type="entry name" value="HAMP"/>
    <property type="match status" value="1"/>
</dbReference>
<dbReference type="SUPFAM" id="SSF55874">
    <property type="entry name" value="ATPase domain of HSP90 chaperone/DNA topoisomerase II/histidine kinase"/>
    <property type="match status" value="1"/>
</dbReference>
<dbReference type="Pfam" id="PF00672">
    <property type="entry name" value="HAMP"/>
    <property type="match status" value="1"/>
</dbReference>
<comment type="subcellular location">
    <subcellularLocation>
        <location evidence="2">Cell membrane</location>
        <topology evidence="2">Multi-pass membrane protein</topology>
    </subcellularLocation>
</comment>
<keyword evidence="18" id="KW-1185">Reference proteome</keyword>
<dbReference type="InterPro" id="IPR003594">
    <property type="entry name" value="HATPase_dom"/>
</dbReference>
<feature type="transmembrane region" description="Helical" evidence="14">
    <location>
        <begin position="143"/>
        <end position="162"/>
    </location>
</feature>
<dbReference type="InterPro" id="IPR036097">
    <property type="entry name" value="HisK_dim/P_sf"/>
</dbReference>
<evidence type="ECO:0000256" key="12">
    <source>
        <dbReference type="ARBA" id="ARBA00023012"/>
    </source>
</evidence>
<evidence type="ECO:0000256" key="4">
    <source>
        <dbReference type="ARBA" id="ARBA00022475"/>
    </source>
</evidence>
<dbReference type="GO" id="GO:0005524">
    <property type="term" value="F:ATP binding"/>
    <property type="evidence" value="ECO:0007669"/>
    <property type="project" value="UniProtKB-KW"/>
</dbReference>
<name>A0A7G7MNL0_9PSEU</name>
<dbReference type="InterPro" id="IPR003660">
    <property type="entry name" value="HAMP_dom"/>
</dbReference>
<evidence type="ECO:0000256" key="10">
    <source>
        <dbReference type="ARBA" id="ARBA00022840"/>
    </source>
</evidence>
<evidence type="ECO:0000256" key="8">
    <source>
        <dbReference type="ARBA" id="ARBA00022741"/>
    </source>
</evidence>
<dbReference type="SMART" id="SM00387">
    <property type="entry name" value="HATPase_c"/>
    <property type="match status" value="1"/>
</dbReference>
<keyword evidence="11 14" id="KW-1133">Transmembrane helix</keyword>
<feature type="region of interest" description="Disordered" evidence="13">
    <location>
        <begin position="366"/>
        <end position="395"/>
    </location>
</feature>
<evidence type="ECO:0000256" key="9">
    <source>
        <dbReference type="ARBA" id="ARBA00022777"/>
    </source>
</evidence>
<evidence type="ECO:0000256" key="6">
    <source>
        <dbReference type="ARBA" id="ARBA00022679"/>
    </source>
</evidence>